<dbReference type="GeneTree" id="ENSGT00940000153241"/>
<evidence type="ECO:0000256" key="8">
    <source>
        <dbReference type="ARBA" id="ARBA00022898"/>
    </source>
</evidence>
<protein>
    <recommendedName>
        <fullName evidence="4">phosphoserine transaminase</fullName>
        <ecNumber evidence="4">2.6.1.52</ecNumber>
    </recommendedName>
</protein>
<dbReference type="HOGENOM" id="CLU_034866_0_1_1"/>
<dbReference type="UniPathway" id="UPA00244">
    <property type="reaction ID" value="UER00311"/>
</dbReference>
<dbReference type="Gene3D" id="3.90.1150.10">
    <property type="entry name" value="Aspartate Aminotransferase, domain 1"/>
    <property type="match status" value="1"/>
</dbReference>
<comment type="catalytic activity">
    <reaction evidence="10">
        <text>4-(phosphooxy)-L-threonine + 2-oxoglutarate = (R)-3-hydroxy-2-oxo-4-phosphooxybutanoate + L-glutamate</text>
        <dbReference type="Rhea" id="RHEA:16573"/>
        <dbReference type="ChEBI" id="CHEBI:16810"/>
        <dbReference type="ChEBI" id="CHEBI:29985"/>
        <dbReference type="ChEBI" id="CHEBI:58452"/>
        <dbReference type="ChEBI" id="CHEBI:58538"/>
        <dbReference type="EC" id="2.6.1.52"/>
    </reaction>
</comment>
<evidence type="ECO:0000256" key="11">
    <source>
        <dbReference type="ARBA" id="ARBA00049007"/>
    </source>
</evidence>
<dbReference type="InterPro" id="IPR015421">
    <property type="entry name" value="PyrdxlP-dep_Trfase_major"/>
</dbReference>
<proteinExistence type="inferred from homology"/>
<dbReference type="InterPro" id="IPR022278">
    <property type="entry name" value="Pser_aminoTfrase"/>
</dbReference>
<evidence type="ECO:0000313" key="13">
    <source>
        <dbReference type="Ensembl" id="ENSLACP00000001933.1"/>
    </source>
</evidence>
<evidence type="ECO:0000256" key="4">
    <source>
        <dbReference type="ARBA" id="ARBA00013030"/>
    </source>
</evidence>
<dbReference type="FunFam" id="3.40.640.10:FF:000010">
    <property type="entry name" value="Phosphoserine aminotransferase"/>
    <property type="match status" value="1"/>
</dbReference>
<reference evidence="14" key="1">
    <citation type="submission" date="2011-08" db="EMBL/GenBank/DDBJ databases">
        <title>The draft genome of Latimeria chalumnae.</title>
        <authorList>
            <person name="Di Palma F."/>
            <person name="Alfoldi J."/>
            <person name="Johnson J."/>
            <person name="Berlin A."/>
            <person name="Gnerre S."/>
            <person name="Jaffe D."/>
            <person name="MacCallum I."/>
            <person name="Young S."/>
            <person name="Walker B.J."/>
            <person name="Lander E."/>
            <person name="Lindblad-Toh K."/>
        </authorList>
    </citation>
    <scope>NUCLEOTIDE SEQUENCE [LARGE SCALE GENOMIC DNA]</scope>
    <source>
        <strain evidence="14">Wild caught</strain>
    </source>
</reference>
<dbReference type="NCBIfam" id="NF003764">
    <property type="entry name" value="PRK05355.1"/>
    <property type="match status" value="1"/>
</dbReference>
<evidence type="ECO:0000259" key="12">
    <source>
        <dbReference type="Pfam" id="PF00266"/>
    </source>
</evidence>
<dbReference type="GO" id="GO:0030170">
    <property type="term" value="F:pyridoxal phosphate binding"/>
    <property type="evidence" value="ECO:0007669"/>
    <property type="project" value="TreeGrafter"/>
</dbReference>
<reference evidence="13" key="2">
    <citation type="submission" date="2025-08" db="UniProtKB">
        <authorList>
            <consortium name="Ensembl"/>
        </authorList>
    </citation>
    <scope>IDENTIFICATION</scope>
</reference>
<dbReference type="Pfam" id="PF00266">
    <property type="entry name" value="Aminotran_5"/>
    <property type="match status" value="1"/>
</dbReference>
<dbReference type="PIRSF" id="PIRSF000525">
    <property type="entry name" value="SerC"/>
    <property type="match status" value="1"/>
</dbReference>
<evidence type="ECO:0000256" key="3">
    <source>
        <dbReference type="ARBA" id="ARBA00006904"/>
    </source>
</evidence>
<dbReference type="PANTHER" id="PTHR43247:SF1">
    <property type="entry name" value="PHOSPHOSERINE AMINOTRANSFERASE"/>
    <property type="match status" value="1"/>
</dbReference>
<comment type="cofactor">
    <cofactor evidence="1">
        <name>pyridoxal 5'-phosphate</name>
        <dbReference type="ChEBI" id="CHEBI:597326"/>
    </cofactor>
</comment>
<comment type="pathway">
    <text evidence="2">Amino-acid biosynthesis; L-serine biosynthesis; L-serine from 3-phospho-D-glycerate: step 2/3.</text>
</comment>
<dbReference type="GO" id="GO:0005737">
    <property type="term" value="C:cytoplasm"/>
    <property type="evidence" value="ECO:0007669"/>
    <property type="project" value="TreeGrafter"/>
</dbReference>
<dbReference type="Ensembl" id="ENSLACT00000001947.1">
    <property type="protein sequence ID" value="ENSLACP00000001933.1"/>
    <property type="gene ID" value="ENSLACG00000001726.1"/>
</dbReference>
<dbReference type="eggNOG" id="KOG2790">
    <property type="taxonomic scope" value="Eukaryota"/>
</dbReference>
<dbReference type="SUPFAM" id="SSF53383">
    <property type="entry name" value="PLP-dependent transferases"/>
    <property type="match status" value="1"/>
</dbReference>
<dbReference type="UniPathway" id="UPA00135">
    <property type="reaction ID" value="UER00197"/>
</dbReference>
<evidence type="ECO:0000256" key="5">
    <source>
        <dbReference type="ARBA" id="ARBA00022576"/>
    </source>
</evidence>
<keyword evidence="14" id="KW-1185">Reference proteome</keyword>
<gene>
    <name evidence="13" type="primary">LOC102360660</name>
</gene>
<evidence type="ECO:0000256" key="7">
    <source>
        <dbReference type="ARBA" id="ARBA00022679"/>
    </source>
</evidence>
<dbReference type="FunFam" id="3.90.1150.10:FF:000006">
    <property type="entry name" value="Phosphoserine aminotransferase"/>
    <property type="match status" value="1"/>
</dbReference>
<dbReference type="InParanoid" id="H2ZX12"/>
<reference evidence="13" key="3">
    <citation type="submission" date="2025-09" db="UniProtKB">
        <authorList>
            <consortium name="Ensembl"/>
        </authorList>
    </citation>
    <scope>IDENTIFICATION</scope>
</reference>
<feature type="domain" description="Aminotransferase class V" evidence="12">
    <location>
        <begin position="15"/>
        <end position="355"/>
    </location>
</feature>
<evidence type="ECO:0000256" key="10">
    <source>
        <dbReference type="ARBA" id="ARBA00047630"/>
    </source>
</evidence>
<keyword evidence="5" id="KW-0032">Aminotransferase</keyword>
<dbReference type="GO" id="GO:0004648">
    <property type="term" value="F:O-phospho-L-serine:2-oxoglutarate aminotransferase activity"/>
    <property type="evidence" value="ECO:0007669"/>
    <property type="project" value="UniProtKB-EC"/>
</dbReference>
<sequence>MAGWRTVINFGIPGKLPYAVLLEAQQNVMDYKGLGYSIIQLSHRSSEFTRIINITESLLRELLMIPENYKVLFLQGGGTGQFSAVPLNIIDLKESRCADYIVTGLWSAKAAIEAAKYGDVNLVHPRLDTYTKIHDPSDWDLNSDASYVFYCANETIDGVEFNFIPDTKGTVLVCDMSSSLLSKPVDISKFGIVFASAQNNIGCAGVTVVIVRDDLLGFALKECPSVFDYKIQVNSNSQYNTPPCFSIYIMSLVLEWIKNSGGIEVMEELCVAKAKMIYDTIDQSDGFYVCPVEVNCRSKRNIQFRINNDEKESLTKIFLEEASKIGLIFLKGYGSVGGIRTSLSNAVTKQEVQVLVEFMKEFMKLNGV</sequence>
<dbReference type="GO" id="GO:0006564">
    <property type="term" value="P:L-serine biosynthetic process"/>
    <property type="evidence" value="ECO:0007669"/>
    <property type="project" value="UniProtKB-KW"/>
</dbReference>
<dbReference type="Gene3D" id="3.40.640.10">
    <property type="entry name" value="Type I PLP-dependent aspartate aminotransferase-like (Major domain)"/>
    <property type="match status" value="1"/>
</dbReference>
<dbReference type="NCBIfam" id="TIGR01364">
    <property type="entry name" value="serC_1"/>
    <property type="match status" value="1"/>
</dbReference>
<keyword evidence="7" id="KW-0808">Transferase</keyword>
<evidence type="ECO:0000256" key="9">
    <source>
        <dbReference type="ARBA" id="ARBA00023299"/>
    </source>
</evidence>
<dbReference type="InterPro" id="IPR015424">
    <property type="entry name" value="PyrdxlP-dep_Trfase"/>
</dbReference>
<comment type="similarity">
    <text evidence="3">Belongs to the class-V pyridoxal-phosphate-dependent aminotransferase family. SerC subfamily.</text>
</comment>
<organism evidence="13 14">
    <name type="scientific">Latimeria chalumnae</name>
    <name type="common">Coelacanth</name>
    <dbReference type="NCBI Taxonomy" id="7897"/>
    <lineage>
        <taxon>Eukaryota</taxon>
        <taxon>Metazoa</taxon>
        <taxon>Chordata</taxon>
        <taxon>Craniata</taxon>
        <taxon>Vertebrata</taxon>
        <taxon>Euteleostomi</taxon>
        <taxon>Coelacanthiformes</taxon>
        <taxon>Coelacanthidae</taxon>
        <taxon>Latimeria</taxon>
    </lineage>
</organism>
<dbReference type="EMBL" id="AFYH01084915">
    <property type="status" value="NOT_ANNOTATED_CDS"/>
    <property type="molecule type" value="Genomic_DNA"/>
</dbReference>
<dbReference type="AlphaFoldDB" id="H2ZX12"/>
<evidence type="ECO:0000256" key="2">
    <source>
        <dbReference type="ARBA" id="ARBA00005099"/>
    </source>
</evidence>
<evidence type="ECO:0000313" key="14">
    <source>
        <dbReference type="Proteomes" id="UP000008672"/>
    </source>
</evidence>
<keyword evidence="6" id="KW-0028">Amino-acid biosynthesis</keyword>
<comment type="catalytic activity">
    <reaction evidence="11">
        <text>O-phospho-L-serine + 2-oxoglutarate = 3-phosphooxypyruvate + L-glutamate</text>
        <dbReference type="Rhea" id="RHEA:14329"/>
        <dbReference type="ChEBI" id="CHEBI:16810"/>
        <dbReference type="ChEBI" id="CHEBI:18110"/>
        <dbReference type="ChEBI" id="CHEBI:29985"/>
        <dbReference type="ChEBI" id="CHEBI:57524"/>
        <dbReference type="EC" id="2.6.1.52"/>
    </reaction>
</comment>
<name>H2ZX12_LATCH</name>
<dbReference type="EC" id="2.6.1.52" evidence="4"/>
<evidence type="ECO:0000256" key="1">
    <source>
        <dbReference type="ARBA" id="ARBA00001933"/>
    </source>
</evidence>
<dbReference type="PANTHER" id="PTHR43247">
    <property type="entry name" value="PHOSPHOSERINE AMINOTRANSFERASE"/>
    <property type="match status" value="1"/>
</dbReference>
<keyword evidence="8" id="KW-0663">Pyridoxal phosphate</keyword>
<dbReference type="Proteomes" id="UP000008672">
    <property type="component" value="Unassembled WGS sequence"/>
</dbReference>
<dbReference type="STRING" id="7897.ENSLACP00000001933"/>
<accession>H2ZX12</accession>
<keyword evidence="9" id="KW-0718">Serine biosynthesis</keyword>
<dbReference type="InterPro" id="IPR000192">
    <property type="entry name" value="Aminotrans_V_dom"/>
</dbReference>
<evidence type="ECO:0000256" key="6">
    <source>
        <dbReference type="ARBA" id="ARBA00022605"/>
    </source>
</evidence>
<dbReference type="HAMAP" id="MF_00160">
    <property type="entry name" value="SerC_aminotrans_5"/>
    <property type="match status" value="1"/>
</dbReference>
<dbReference type="InterPro" id="IPR015422">
    <property type="entry name" value="PyrdxlP-dep_Trfase_small"/>
</dbReference>